<keyword evidence="4" id="KW-0812">Transmembrane</keyword>
<organism evidence="6 7">
    <name type="scientific">Mycobacterium marseillense</name>
    <dbReference type="NCBI Taxonomy" id="701042"/>
    <lineage>
        <taxon>Bacteria</taxon>
        <taxon>Bacillati</taxon>
        <taxon>Actinomycetota</taxon>
        <taxon>Actinomycetes</taxon>
        <taxon>Mycobacteriales</taxon>
        <taxon>Mycobacteriaceae</taxon>
        <taxon>Mycobacterium</taxon>
        <taxon>Mycobacterium avium complex (MAC)</taxon>
    </lineage>
</organism>
<dbReference type="PANTHER" id="PTHR46648:SF1">
    <property type="entry name" value="ADENOSINE 5'-MONOPHOSPHORAMIDASE HNT1"/>
    <property type="match status" value="1"/>
</dbReference>
<feature type="active site" description="Tele-AMP-histidine intermediate" evidence="1">
    <location>
        <position position="108"/>
    </location>
</feature>
<dbReference type="SUPFAM" id="SSF54197">
    <property type="entry name" value="HIT-like"/>
    <property type="match status" value="1"/>
</dbReference>
<dbReference type="InterPro" id="IPR001310">
    <property type="entry name" value="Histidine_triad_HIT"/>
</dbReference>
<feature type="transmembrane region" description="Helical" evidence="4">
    <location>
        <begin position="205"/>
        <end position="224"/>
    </location>
</feature>
<evidence type="ECO:0000256" key="1">
    <source>
        <dbReference type="PIRSR" id="PIRSR601310-1"/>
    </source>
</evidence>
<evidence type="ECO:0000259" key="5">
    <source>
        <dbReference type="PROSITE" id="PS51084"/>
    </source>
</evidence>
<keyword evidence="4" id="KW-1133">Transmembrane helix</keyword>
<accession>A0AAC9VVN3</accession>
<dbReference type="Gene3D" id="3.30.428.10">
    <property type="entry name" value="HIT-like"/>
    <property type="match status" value="1"/>
</dbReference>
<dbReference type="CDD" id="cd01277">
    <property type="entry name" value="HINT_subgroup"/>
    <property type="match status" value="1"/>
</dbReference>
<proteinExistence type="predicted"/>
<dbReference type="InterPro" id="IPR039384">
    <property type="entry name" value="HINT"/>
</dbReference>
<protein>
    <submittedName>
        <fullName evidence="6">HIT family protein</fullName>
    </submittedName>
</protein>
<evidence type="ECO:0000256" key="3">
    <source>
        <dbReference type="PROSITE-ProRule" id="PRU00464"/>
    </source>
</evidence>
<feature type="short sequence motif" description="Histidine triad motif" evidence="2 3">
    <location>
        <begin position="106"/>
        <end position="110"/>
    </location>
</feature>
<dbReference type="InterPro" id="IPR011146">
    <property type="entry name" value="HIT-like"/>
</dbReference>
<feature type="domain" description="HIT" evidence="5">
    <location>
        <begin position="13"/>
        <end position="121"/>
    </location>
</feature>
<dbReference type="GO" id="GO:0009117">
    <property type="term" value="P:nucleotide metabolic process"/>
    <property type="evidence" value="ECO:0007669"/>
    <property type="project" value="TreeGrafter"/>
</dbReference>
<evidence type="ECO:0000313" key="6">
    <source>
        <dbReference type="EMBL" id="ASW90733.1"/>
    </source>
</evidence>
<keyword evidence="4" id="KW-0472">Membrane</keyword>
<dbReference type="EMBL" id="CP023147">
    <property type="protein sequence ID" value="ASW90733.1"/>
    <property type="molecule type" value="Genomic_DNA"/>
</dbReference>
<name>A0AAC9VVN3_9MYCO</name>
<reference evidence="6 7" key="1">
    <citation type="submission" date="2017-08" db="EMBL/GenBank/DDBJ databases">
        <title>Phylogentic analysis of Mycobacterium avium complex whole genomes.</title>
        <authorList>
            <person name="Caverly L.J."/>
            <person name="Spilker T."/>
            <person name="LiPuma J."/>
        </authorList>
    </citation>
    <scope>NUCLEOTIDE SEQUENCE [LARGE SCALE GENOMIC DNA]</scope>
    <source>
        <strain evidence="6 7">FLAC0026</strain>
    </source>
</reference>
<dbReference type="PROSITE" id="PS51084">
    <property type="entry name" value="HIT_2"/>
    <property type="match status" value="1"/>
</dbReference>
<dbReference type="GO" id="GO:0003824">
    <property type="term" value="F:catalytic activity"/>
    <property type="evidence" value="ECO:0007669"/>
    <property type="project" value="InterPro"/>
</dbReference>
<dbReference type="InterPro" id="IPR036265">
    <property type="entry name" value="HIT-like_sf"/>
</dbReference>
<evidence type="ECO:0000256" key="4">
    <source>
        <dbReference type="SAM" id="Phobius"/>
    </source>
</evidence>
<dbReference type="Proteomes" id="UP000216246">
    <property type="component" value="Chromosome"/>
</dbReference>
<gene>
    <name evidence="6" type="ORF">CKJ54_13250</name>
</gene>
<dbReference type="PANTHER" id="PTHR46648">
    <property type="entry name" value="HIT FAMILY PROTEIN 1"/>
    <property type="match status" value="1"/>
</dbReference>
<dbReference type="Pfam" id="PF01230">
    <property type="entry name" value="HIT"/>
    <property type="match status" value="1"/>
</dbReference>
<evidence type="ECO:0000313" key="7">
    <source>
        <dbReference type="Proteomes" id="UP000216246"/>
    </source>
</evidence>
<sequence>MGHVAANDNPDCPFCRIVRQQDPDVREVYRDDQVVAFFPTEPATLGHTLVIPHRHIPDIWALDEETAAQLASATIRVSQGVKSAFTPEGLNVIQSNGSAASQTVPHLHVHVVPRWRDDPMGNIWPETAYPDNEKSSACERLRKALGGPLTPSPPPVDADDHRKHLEFIQAIVTRMSSASSTAKGWLLPVITAAYGYALVKEARAVALLGVMAVLLFALLDANYLNQEKAYRRLYDIVTREPHRVPRFSLNPAHANAIAPDHACWCENLKRFIARWLPGKSVWLSWSIAPFYGAFTIVGLFIYWHTPSPPPSPPPTQPATTHATPH</sequence>
<evidence type="ECO:0000256" key="2">
    <source>
        <dbReference type="PIRSR" id="PIRSR601310-3"/>
    </source>
</evidence>
<feature type="transmembrane region" description="Helical" evidence="4">
    <location>
        <begin position="280"/>
        <end position="303"/>
    </location>
</feature>
<dbReference type="AlphaFoldDB" id="A0AAC9VVN3"/>
<dbReference type="KEGG" id="mmal:CKJ54_13250"/>